<gene>
    <name evidence="2" type="ORF">SJAG_00007</name>
</gene>
<evidence type="ECO:0000259" key="1">
    <source>
        <dbReference type="PROSITE" id="PS00028"/>
    </source>
</evidence>
<dbReference type="PROSITE" id="PS00028">
    <property type="entry name" value="ZINC_FINGER_C2H2_1"/>
    <property type="match status" value="1"/>
</dbReference>
<protein>
    <recommendedName>
        <fullName evidence="1">C2H2-type domain-containing protein</fullName>
    </recommendedName>
</protein>
<keyword evidence="3" id="KW-1185">Reference proteome</keyword>
<dbReference type="EMBL" id="KE651166">
    <property type="protein sequence ID" value="EEB05022.1"/>
    <property type="molecule type" value="Genomic_DNA"/>
</dbReference>
<feature type="domain" description="C2H2-type" evidence="1">
    <location>
        <begin position="4"/>
        <end position="25"/>
    </location>
</feature>
<accession>B6JUR8</accession>
<dbReference type="HOGENOM" id="CLU_947166_0_0_1"/>
<evidence type="ECO:0000313" key="3">
    <source>
        <dbReference type="Proteomes" id="UP000001744"/>
    </source>
</evidence>
<dbReference type="VEuPathDB" id="FungiDB:SJAG_00007"/>
<dbReference type="JaponicusDB" id="SJAG_00007"/>
<proteinExistence type="predicted"/>
<organism evidence="2 3">
    <name type="scientific">Schizosaccharomyces japonicus (strain yFS275 / FY16936)</name>
    <name type="common">Fission yeast</name>
    <dbReference type="NCBI Taxonomy" id="402676"/>
    <lineage>
        <taxon>Eukaryota</taxon>
        <taxon>Fungi</taxon>
        <taxon>Dikarya</taxon>
        <taxon>Ascomycota</taxon>
        <taxon>Taphrinomycotina</taxon>
        <taxon>Schizosaccharomycetes</taxon>
        <taxon>Schizosaccharomycetales</taxon>
        <taxon>Schizosaccharomycetaceae</taxon>
        <taxon>Schizosaccharomyces</taxon>
    </lineage>
</organism>
<sequence length="294" mass="33786">MFTCEICDSKLSTEKSLKAHLSNVHANTCNICLFSDSRVSVEFQREEASGCFRCVCLARPKWKDPKNLSTHAKNCPEVYQAVLDGSLPLRKVTEKRLEHFMKAVRSVVHGADSAADSEEEVELNPLLRAPQSVRYSDVYPDVRHIKLNFPLLDSDFMLYAIDEGYALLCAKCACIVPSDLLSEHLKKSHRGKVRVLRKFEEAFSNAILYSQEALFDYFYALQEERITIRPIPFVDILRNCFFYDKTIFAEKEKLLEYLKEKNLSLNLIVKSIKFVDVQVLKFPFADVLVKVNLQ</sequence>
<dbReference type="OrthoDB" id="6077919at2759"/>
<evidence type="ECO:0000313" key="2">
    <source>
        <dbReference type="EMBL" id="EEB05022.1"/>
    </source>
</evidence>
<dbReference type="RefSeq" id="XP_002171315.1">
    <property type="nucleotide sequence ID" value="XM_002171279.2"/>
</dbReference>
<reference evidence="2 3" key="1">
    <citation type="journal article" date="2011" name="Science">
        <title>Comparative functional genomics of the fission yeasts.</title>
        <authorList>
            <person name="Rhind N."/>
            <person name="Chen Z."/>
            <person name="Yassour M."/>
            <person name="Thompson D.A."/>
            <person name="Haas B.J."/>
            <person name="Habib N."/>
            <person name="Wapinski I."/>
            <person name="Roy S."/>
            <person name="Lin M.F."/>
            <person name="Heiman D.I."/>
            <person name="Young S.K."/>
            <person name="Furuya K."/>
            <person name="Guo Y."/>
            <person name="Pidoux A."/>
            <person name="Chen H.M."/>
            <person name="Robbertse B."/>
            <person name="Goldberg J.M."/>
            <person name="Aoki K."/>
            <person name="Bayne E.H."/>
            <person name="Berlin A.M."/>
            <person name="Desjardins C.A."/>
            <person name="Dobbs E."/>
            <person name="Dukaj L."/>
            <person name="Fan L."/>
            <person name="FitzGerald M.G."/>
            <person name="French C."/>
            <person name="Gujja S."/>
            <person name="Hansen K."/>
            <person name="Keifenheim D."/>
            <person name="Levin J.Z."/>
            <person name="Mosher R.A."/>
            <person name="Mueller C.A."/>
            <person name="Pfiffner J."/>
            <person name="Priest M."/>
            <person name="Russ C."/>
            <person name="Smialowska A."/>
            <person name="Swoboda P."/>
            <person name="Sykes S.M."/>
            <person name="Vaughn M."/>
            <person name="Vengrova S."/>
            <person name="Yoder R."/>
            <person name="Zeng Q."/>
            <person name="Allshire R."/>
            <person name="Baulcombe D."/>
            <person name="Birren B.W."/>
            <person name="Brown W."/>
            <person name="Ekwall K."/>
            <person name="Kellis M."/>
            <person name="Leatherwood J."/>
            <person name="Levin H."/>
            <person name="Margalit H."/>
            <person name="Martienssen R."/>
            <person name="Nieduszynski C.A."/>
            <person name="Spatafora J.W."/>
            <person name="Friedman N."/>
            <person name="Dalgaard J.Z."/>
            <person name="Baumann P."/>
            <person name="Niki H."/>
            <person name="Regev A."/>
            <person name="Nusbaum C."/>
        </authorList>
    </citation>
    <scope>NUCLEOTIDE SEQUENCE [LARGE SCALE GENOMIC DNA]</scope>
    <source>
        <strain evidence="3">yFS275 / FY16936</strain>
    </source>
</reference>
<dbReference type="InterPro" id="IPR013087">
    <property type="entry name" value="Znf_C2H2_type"/>
</dbReference>
<dbReference type="AlphaFoldDB" id="B6JUR8"/>
<dbReference type="GeneID" id="7050984"/>
<dbReference type="Proteomes" id="UP000001744">
    <property type="component" value="Unassembled WGS sequence"/>
</dbReference>
<name>B6JUR8_SCHJY</name>